<dbReference type="InterPro" id="IPR040911">
    <property type="entry name" value="Exostosin_GT47"/>
</dbReference>
<dbReference type="GO" id="GO:0045492">
    <property type="term" value="P:xylan biosynthetic process"/>
    <property type="evidence" value="ECO:0007669"/>
    <property type="project" value="EnsemblPlants"/>
</dbReference>
<keyword evidence="5" id="KW-0333">Golgi apparatus</keyword>
<dbReference type="GO" id="GO:0016757">
    <property type="term" value="F:glycosyltransferase activity"/>
    <property type="evidence" value="ECO:0007669"/>
    <property type="project" value="UniProtKB-KW"/>
</dbReference>
<accession>A0A7N0TSP1</accession>
<dbReference type="OMA" id="AEMVTWQ"/>
<evidence type="ECO:0000313" key="7">
    <source>
        <dbReference type="EnsemblPlants" id="Kaladp0045s0106.1.v1.1.CDS.1"/>
    </source>
</evidence>
<proteinExistence type="inferred from homology"/>
<evidence type="ECO:0000256" key="3">
    <source>
        <dbReference type="ARBA" id="ARBA00022676"/>
    </source>
</evidence>
<evidence type="ECO:0000259" key="6">
    <source>
        <dbReference type="Pfam" id="PF03016"/>
    </source>
</evidence>
<comment type="similarity">
    <text evidence="2">Belongs to the glycosyltransferase 47 family.</text>
</comment>
<dbReference type="GO" id="GO:0000139">
    <property type="term" value="C:Golgi membrane"/>
    <property type="evidence" value="ECO:0007669"/>
    <property type="project" value="UniProtKB-SubCell"/>
</dbReference>
<keyword evidence="4" id="KW-0812">Transmembrane</keyword>
<dbReference type="Gramene" id="Kaladp0045s0106.1.v1.1">
    <property type="protein sequence ID" value="Kaladp0045s0106.1.v1.1.CDS.1"/>
    <property type="gene ID" value="Kaladp0045s0106.v1.1"/>
</dbReference>
<dbReference type="Pfam" id="PF03016">
    <property type="entry name" value="Exostosin_GT47"/>
    <property type="match status" value="1"/>
</dbReference>
<keyword evidence="4" id="KW-0735">Signal-anchor</keyword>
<evidence type="ECO:0000256" key="2">
    <source>
        <dbReference type="ARBA" id="ARBA00010271"/>
    </source>
</evidence>
<dbReference type="AlphaFoldDB" id="A0A7N0TSP1"/>
<dbReference type="GO" id="GO:0033940">
    <property type="term" value="F:glucuronoarabinoxylan endo-1,4-beta-xylanase activity"/>
    <property type="evidence" value="ECO:0007669"/>
    <property type="project" value="EnsemblPlants"/>
</dbReference>
<comment type="subcellular location">
    <subcellularLocation>
        <location evidence="1">Golgi apparatus membrane</location>
        <topology evidence="1">Single-pass type II membrane protein</topology>
    </subcellularLocation>
</comment>
<dbReference type="PANTHER" id="PTHR11062">
    <property type="entry name" value="EXOSTOSIN HEPARAN SULFATE GLYCOSYLTRANSFERASE -RELATED"/>
    <property type="match status" value="1"/>
</dbReference>
<protein>
    <recommendedName>
        <fullName evidence="6">Exostosin GT47 domain-containing protein</fullName>
    </recommendedName>
</protein>
<sequence length="477" mass="54139">MAADHRRIFKYTKNKGSISLNSPPLSLRSSALFLFILSLTICFLCFRFQPREGGGGPQHDDDASSSTSSLPSPVQCPDGILPFYVYDLPSEFNSGLLTDCHHLNVYTDMCPHVANFGMGQPVRSNRSWYATHQFLAEMIFHARAENHPCRTRDPAAARLFYVPFYGGLYASSKFRESNITARDQLALSLATFLQSQPHWRRSYGRDHFLALGRTAWDFMRPDRSEEDYGFNRLLRLPAVLNMSVLTVERNPWNGANQFGIPYTSYFHPSTMAELLAWQDHVRSLRRPHLFSFIGGSRKNLEKAAIRDNLITQCAQSTRCRLVKCSTGAAICHNPLEVLKVMMKSQFCLQAAGDSFTRRSTFDSVLAGCIPVFFSAHTAYTQYEWYLPSDRGSYSVFIDEDEVKMKGRSVEEELMKIPPEKVEKMRMKVIQLILKLTYVNPNSTDDWKEDAVSVALGALSRRYSQTPSSQSQPPIPTQ</sequence>
<dbReference type="PANTHER" id="PTHR11062:SF255">
    <property type="entry name" value="XYLOGLUCAN GALACTOSYLTRANSFERASE GT17-RELATED"/>
    <property type="match status" value="1"/>
</dbReference>
<dbReference type="Proteomes" id="UP000594263">
    <property type="component" value="Unplaced"/>
</dbReference>
<evidence type="ECO:0000313" key="8">
    <source>
        <dbReference type="Proteomes" id="UP000594263"/>
    </source>
</evidence>
<evidence type="ECO:0000256" key="5">
    <source>
        <dbReference type="ARBA" id="ARBA00023034"/>
    </source>
</evidence>
<dbReference type="InterPro" id="IPR004263">
    <property type="entry name" value="Exostosin"/>
</dbReference>
<evidence type="ECO:0000256" key="1">
    <source>
        <dbReference type="ARBA" id="ARBA00004323"/>
    </source>
</evidence>
<keyword evidence="8" id="KW-1185">Reference proteome</keyword>
<keyword evidence="3" id="KW-0808">Transferase</keyword>
<name>A0A7N0TSP1_KALFE</name>
<evidence type="ECO:0000256" key="4">
    <source>
        <dbReference type="ARBA" id="ARBA00022968"/>
    </source>
</evidence>
<keyword evidence="3" id="KW-0328">Glycosyltransferase</keyword>
<organism evidence="7 8">
    <name type="scientific">Kalanchoe fedtschenkoi</name>
    <name type="common">Lavender scallops</name>
    <name type="synonym">South American air plant</name>
    <dbReference type="NCBI Taxonomy" id="63787"/>
    <lineage>
        <taxon>Eukaryota</taxon>
        <taxon>Viridiplantae</taxon>
        <taxon>Streptophyta</taxon>
        <taxon>Embryophyta</taxon>
        <taxon>Tracheophyta</taxon>
        <taxon>Spermatophyta</taxon>
        <taxon>Magnoliopsida</taxon>
        <taxon>eudicotyledons</taxon>
        <taxon>Gunneridae</taxon>
        <taxon>Pentapetalae</taxon>
        <taxon>Saxifragales</taxon>
        <taxon>Crassulaceae</taxon>
        <taxon>Kalanchoe</taxon>
    </lineage>
</organism>
<reference evidence="7" key="1">
    <citation type="submission" date="2021-01" db="UniProtKB">
        <authorList>
            <consortium name="EnsemblPlants"/>
        </authorList>
    </citation>
    <scope>IDENTIFICATION</scope>
</reference>
<feature type="domain" description="Exostosin GT47" evidence="6">
    <location>
        <begin position="82"/>
        <end position="404"/>
    </location>
</feature>
<dbReference type="EnsemblPlants" id="Kaladp0045s0106.1.v1.1">
    <property type="protein sequence ID" value="Kaladp0045s0106.1.v1.1.CDS.1"/>
    <property type="gene ID" value="Kaladp0045s0106.v1.1"/>
</dbReference>